<dbReference type="Proteomes" id="UP001150941">
    <property type="component" value="Unassembled WGS sequence"/>
</dbReference>
<proteinExistence type="inferred from homology"/>
<dbReference type="RefSeq" id="XP_058326197.1">
    <property type="nucleotide sequence ID" value="XM_058479629.1"/>
</dbReference>
<organism evidence="7 8">
    <name type="scientific">Penicillium chermesinum</name>
    <dbReference type="NCBI Taxonomy" id="63820"/>
    <lineage>
        <taxon>Eukaryota</taxon>
        <taxon>Fungi</taxon>
        <taxon>Dikarya</taxon>
        <taxon>Ascomycota</taxon>
        <taxon>Pezizomycotina</taxon>
        <taxon>Eurotiomycetes</taxon>
        <taxon>Eurotiomycetidae</taxon>
        <taxon>Eurotiales</taxon>
        <taxon>Aspergillaceae</taxon>
        <taxon>Penicillium</taxon>
    </lineage>
</organism>
<keyword evidence="8" id="KW-1185">Reference proteome</keyword>
<feature type="signal peptide" evidence="6">
    <location>
        <begin position="1"/>
        <end position="19"/>
    </location>
</feature>
<dbReference type="GO" id="GO:0008239">
    <property type="term" value="F:dipeptidyl-peptidase activity"/>
    <property type="evidence" value="ECO:0007669"/>
    <property type="project" value="TreeGrafter"/>
</dbReference>
<comment type="caution">
    <text evidence="7">The sequence shown here is derived from an EMBL/GenBank/DDBJ whole genome shotgun (WGS) entry which is preliminary data.</text>
</comment>
<dbReference type="PANTHER" id="PTHR11010">
    <property type="entry name" value="PROTEASE S28 PRO-X CARBOXYPEPTIDASE-RELATED"/>
    <property type="match status" value="1"/>
</dbReference>
<evidence type="ECO:0000256" key="6">
    <source>
        <dbReference type="SAM" id="SignalP"/>
    </source>
</evidence>
<dbReference type="GeneID" id="83206933"/>
<keyword evidence="4" id="KW-0378">Hydrolase</keyword>
<evidence type="ECO:0000256" key="2">
    <source>
        <dbReference type="ARBA" id="ARBA00022670"/>
    </source>
</evidence>
<evidence type="ECO:0000313" key="8">
    <source>
        <dbReference type="Proteomes" id="UP001150941"/>
    </source>
</evidence>
<dbReference type="GO" id="GO:0017000">
    <property type="term" value="P:antibiotic biosynthetic process"/>
    <property type="evidence" value="ECO:0007669"/>
    <property type="project" value="UniProtKB-ARBA"/>
</dbReference>
<dbReference type="GO" id="GO:0006508">
    <property type="term" value="P:proteolysis"/>
    <property type="evidence" value="ECO:0007669"/>
    <property type="project" value="UniProtKB-KW"/>
</dbReference>
<dbReference type="EMBL" id="JAPQKS010000008">
    <property type="protein sequence ID" value="KAJ5217326.1"/>
    <property type="molecule type" value="Genomic_DNA"/>
</dbReference>
<name>A0A9W9TCC8_9EURO</name>
<gene>
    <name evidence="7" type="ORF">N7468_010334</name>
</gene>
<evidence type="ECO:0000256" key="5">
    <source>
        <dbReference type="ARBA" id="ARBA00023180"/>
    </source>
</evidence>
<evidence type="ECO:0000313" key="7">
    <source>
        <dbReference type="EMBL" id="KAJ5217326.1"/>
    </source>
</evidence>
<dbReference type="OrthoDB" id="1735038at2759"/>
<dbReference type="Pfam" id="PF05577">
    <property type="entry name" value="Peptidase_S28"/>
    <property type="match status" value="1"/>
</dbReference>
<dbReference type="Gene3D" id="3.40.50.1820">
    <property type="entry name" value="alpha/beta hydrolase"/>
    <property type="match status" value="2"/>
</dbReference>
<keyword evidence="3 6" id="KW-0732">Signal</keyword>
<dbReference type="AlphaFoldDB" id="A0A9W9TCC8"/>
<dbReference type="SUPFAM" id="SSF53474">
    <property type="entry name" value="alpha/beta-Hydrolases"/>
    <property type="match status" value="1"/>
</dbReference>
<protein>
    <submittedName>
        <fullName evidence="7">Uncharacterized protein</fullName>
    </submittedName>
</protein>
<dbReference type="InterPro" id="IPR008758">
    <property type="entry name" value="Peptidase_S28"/>
</dbReference>
<feature type="chain" id="PRO_5040721026" evidence="6">
    <location>
        <begin position="20"/>
        <end position="525"/>
    </location>
</feature>
<evidence type="ECO:0000256" key="4">
    <source>
        <dbReference type="ARBA" id="ARBA00022801"/>
    </source>
</evidence>
<dbReference type="PANTHER" id="PTHR11010:SF23">
    <property type="entry name" value="SERINE PEPTIDASE"/>
    <property type="match status" value="1"/>
</dbReference>
<keyword evidence="5" id="KW-0325">Glycoprotein</keyword>
<evidence type="ECO:0000256" key="3">
    <source>
        <dbReference type="ARBA" id="ARBA00022729"/>
    </source>
</evidence>
<dbReference type="FunFam" id="3.40.50.1820:FF:000165">
    <property type="entry name" value="Serine peptidase, putative"/>
    <property type="match status" value="1"/>
</dbReference>
<reference evidence="7" key="1">
    <citation type="submission" date="2022-11" db="EMBL/GenBank/DDBJ databases">
        <authorList>
            <person name="Petersen C."/>
        </authorList>
    </citation>
    <scope>NUCLEOTIDE SEQUENCE</scope>
    <source>
        <strain evidence="7">IBT 19713</strain>
    </source>
</reference>
<keyword evidence="2" id="KW-0645">Protease</keyword>
<sequence length="525" mass="58273">MRFLSGLVFSLLAAPLVDAVAPKKPGIPKPKLKHPLSEKDYGQATFQQLLDHKNPSLGTFSQRYWYSTENWNGPGSPVVLMTPGEVAMDGYEGYLTNRTLTGLFAQAIEGAVILIEHRYWGQSSPYIELTAETLQYLTLENSIADLTYFAKNVKLPFDESGSTNAQHAPWVLAGGSYSGALSAWTASTAPGTFWAYYATSAPVEAIYNYWQYFVPVQEGMPKNCSKDISRVVDYLDSVNASGDKQKLQKLYELFGLDDIDSFDDFAGALENGPWLWQENQFDTGYSEFYQFCDYIEGVRPGASKVPGAEGVGLKQALQGYVKWFRNVYLPNACTGYGFPENSTECLNTRNTSSILYTETSVNSTVVATNDRQWQWFLCNEPFFYWQDGAPSGVPSLVSRTVSADYYQRQCPLYFPTVNGHTYGSAKGKTAADVNKWTKGWDLTHTTRLTWTNGQFDPWRTSGVSSGFRPGGPLQSTPEAPVNIIPAGIHCSDLSAENGLVNAGVQKVIDTEVAQIKTWVAEYYKQ</sequence>
<dbReference type="InterPro" id="IPR029058">
    <property type="entry name" value="AB_hydrolase_fold"/>
</dbReference>
<evidence type="ECO:0000256" key="1">
    <source>
        <dbReference type="ARBA" id="ARBA00011079"/>
    </source>
</evidence>
<comment type="similarity">
    <text evidence="1">Belongs to the peptidase S28 family.</text>
</comment>
<dbReference type="GO" id="GO:0072330">
    <property type="term" value="P:monocarboxylic acid biosynthetic process"/>
    <property type="evidence" value="ECO:0007669"/>
    <property type="project" value="UniProtKB-ARBA"/>
</dbReference>
<dbReference type="GO" id="GO:0070008">
    <property type="term" value="F:serine-type exopeptidase activity"/>
    <property type="evidence" value="ECO:0007669"/>
    <property type="project" value="InterPro"/>
</dbReference>
<reference evidence="7" key="2">
    <citation type="journal article" date="2023" name="IMA Fungus">
        <title>Comparative genomic study of the Penicillium genus elucidates a diverse pangenome and 15 lateral gene transfer events.</title>
        <authorList>
            <person name="Petersen C."/>
            <person name="Sorensen T."/>
            <person name="Nielsen M.R."/>
            <person name="Sondergaard T.E."/>
            <person name="Sorensen J.L."/>
            <person name="Fitzpatrick D.A."/>
            <person name="Frisvad J.C."/>
            <person name="Nielsen K.L."/>
        </authorList>
    </citation>
    <scope>NUCLEOTIDE SEQUENCE</scope>
    <source>
        <strain evidence="7">IBT 19713</strain>
    </source>
</reference>
<accession>A0A9W9TCC8</accession>